<dbReference type="Gene3D" id="3.40.50.2300">
    <property type="match status" value="1"/>
</dbReference>
<comment type="caution">
    <text evidence="2">The sequence shown here is derived from an EMBL/GenBank/DDBJ whole genome shotgun (WGS) entry which is preliminary data.</text>
</comment>
<dbReference type="SUPFAM" id="SSF53098">
    <property type="entry name" value="Ribonuclease H-like"/>
    <property type="match status" value="1"/>
</dbReference>
<evidence type="ECO:0000313" key="2">
    <source>
        <dbReference type="EMBL" id="PWA63590.1"/>
    </source>
</evidence>
<gene>
    <name evidence="2" type="ORF">CTI12_AA305760</name>
</gene>
<dbReference type="PANTHER" id="PTHR22891">
    <property type="entry name" value="EUKARYOTIC TRANSLATION INITIATION FACTOR 2C"/>
    <property type="match status" value="1"/>
</dbReference>
<evidence type="ECO:0000313" key="3">
    <source>
        <dbReference type="Proteomes" id="UP000245207"/>
    </source>
</evidence>
<organism evidence="2 3">
    <name type="scientific">Artemisia annua</name>
    <name type="common">Sweet wormwood</name>
    <dbReference type="NCBI Taxonomy" id="35608"/>
    <lineage>
        <taxon>Eukaryota</taxon>
        <taxon>Viridiplantae</taxon>
        <taxon>Streptophyta</taxon>
        <taxon>Embryophyta</taxon>
        <taxon>Tracheophyta</taxon>
        <taxon>Spermatophyta</taxon>
        <taxon>Magnoliopsida</taxon>
        <taxon>eudicotyledons</taxon>
        <taxon>Gunneridae</taxon>
        <taxon>Pentapetalae</taxon>
        <taxon>asterids</taxon>
        <taxon>campanulids</taxon>
        <taxon>Asterales</taxon>
        <taxon>Asteraceae</taxon>
        <taxon>Asteroideae</taxon>
        <taxon>Anthemideae</taxon>
        <taxon>Artemisiinae</taxon>
        <taxon>Artemisia</taxon>
    </lineage>
</organism>
<dbReference type="OrthoDB" id="1750056at2759"/>
<reference evidence="2 3" key="1">
    <citation type="journal article" date="2018" name="Mol. Plant">
        <title>The genome of Artemisia annua provides insight into the evolution of Asteraceae family and artemisinin biosynthesis.</title>
        <authorList>
            <person name="Shen Q."/>
            <person name="Zhang L."/>
            <person name="Liao Z."/>
            <person name="Wang S."/>
            <person name="Yan T."/>
            <person name="Shi P."/>
            <person name="Liu M."/>
            <person name="Fu X."/>
            <person name="Pan Q."/>
            <person name="Wang Y."/>
            <person name="Lv Z."/>
            <person name="Lu X."/>
            <person name="Zhang F."/>
            <person name="Jiang W."/>
            <person name="Ma Y."/>
            <person name="Chen M."/>
            <person name="Hao X."/>
            <person name="Li L."/>
            <person name="Tang Y."/>
            <person name="Lv G."/>
            <person name="Zhou Y."/>
            <person name="Sun X."/>
            <person name="Brodelius P.E."/>
            <person name="Rose J.K.C."/>
            <person name="Tang K."/>
        </authorList>
    </citation>
    <scope>NUCLEOTIDE SEQUENCE [LARGE SCALE GENOMIC DNA]</scope>
    <source>
        <strain evidence="3">cv. Huhao1</strain>
        <tissue evidence="2">Leaf</tissue>
    </source>
</reference>
<dbReference type="AlphaFoldDB" id="A0A2U1MQS2"/>
<dbReference type="STRING" id="35608.A0A2U1MQS2"/>
<accession>A0A2U1MQS2</accession>
<dbReference type="Proteomes" id="UP000245207">
    <property type="component" value="Unassembled WGS sequence"/>
</dbReference>
<name>A0A2U1MQS2_ARTAN</name>
<dbReference type="SUPFAM" id="SSF53732">
    <property type="entry name" value="Aconitase iron-sulfur domain"/>
    <property type="match status" value="1"/>
</dbReference>
<sequence length="197" mass="22494">MFHFRRGMPDEYAKYKKSLNDRQREAACSDISVPLMIVAGPGIGPWKRKCLVDFGIIIQCIATTRINDQYLTNLLLKINAKTGGINSLLSVECLNSIPLVSRKWPLIYQYRAPGIEASHILERVYSSYLELDLADVEPYISGPKRPHNRVPLKDMKSDLESMPQMFSTLCLELRLHVIHSQFDRVRINHSTKDGQHG</sequence>
<dbReference type="GO" id="GO:0003676">
    <property type="term" value="F:nucleic acid binding"/>
    <property type="evidence" value="ECO:0007669"/>
    <property type="project" value="InterPro"/>
</dbReference>
<dbReference type="InterPro" id="IPR036008">
    <property type="entry name" value="Aconitase_4Fe-4S_dom"/>
</dbReference>
<evidence type="ECO:0000259" key="1">
    <source>
        <dbReference type="Pfam" id="PF02171"/>
    </source>
</evidence>
<dbReference type="InterPro" id="IPR012337">
    <property type="entry name" value="RNaseH-like_sf"/>
</dbReference>
<dbReference type="Pfam" id="PF02171">
    <property type="entry name" value="Piwi"/>
    <property type="match status" value="1"/>
</dbReference>
<dbReference type="InterPro" id="IPR003165">
    <property type="entry name" value="Piwi"/>
</dbReference>
<proteinExistence type="predicted"/>
<dbReference type="EMBL" id="PKPP01004605">
    <property type="protein sequence ID" value="PWA63590.1"/>
    <property type="molecule type" value="Genomic_DNA"/>
</dbReference>
<protein>
    <submittedName>
        <fullName evidence="2">PAZ domain-containing protein</fullName>
    </submittedName>
</protein>
<feature type="domain" description="Piwi" evidence="1">
    <location>
        <begin position="43"/>
        <end position="93"/>
    </location>
</feature>
<keyword evidence="3" id="KW-1185">Reference proteome</keyword>